<dbReference type="GO" id="GO:0071555">
    <property type="term" value="P:cell wall organization"/>
    <property type="evidence" value="ECO:0007669"/>
    <property type="project" value="UniProtKB-KW"/>
</dbReference>
<sequence length="128" mass="14010">MFIGRSKVMKLIELSWVWALLLLGCSHQAPIGYSQQGQALAYDNLWQSWETANGEIFNQGSLTAAHKTLPFGTLVKVTNLDSGTSVIVRINDRGPFDGGQVIMMSLKAYGEIASAKNGETPVRIEVVR</sequence>
<dbReference type="Gene3D" id="2.40.40.10">
    <property type="entry name" value="RlpA-like domain"/>
    <property type="match status" value="1"/>
</dbReference>
<dbReference type="PANTHER" id="PTHR34183:SF8">
    <property type="entry name" value="ENDOLYTIC PEPTIDOGLYCAN TRANSGLYCOSYLASE RLPA-RELATED"/>
    <property type="match status" value="1"/>
</dbReference>
<evidence type="ECO:0000256" key="4">
    <source>
        <dbReference type="RuleBase" id="RU003495"/>
    </source>
</evidence>
<evidence type="ECO:0000313" key="7">
    <source>
        <dbReference type="Proteomes" id="UP000305675"/>
    </source>
</evidence>
<evidence type="ECO:0000256" key="2">
    <source>
        <dbReference type="ARBA" id="ARBA00023316"/>
    </source>
</evidence>
<dbReference type="SUPFAM" id="SSF50685">
    <property type="entry name" value="Barwin-like endoglucanases"/>
    <property type="match status" value="1"/>
</dbReference>
<dbReference type="EMBL" id="SWCJ01000002">
    <property type="protein sequence ID" value="TKB57559.1"/>
    <property type="molecule type" value="Genomic_DNA"/>
</dbReference>
<dbReference type="OrthoDB" id="9779128at2"/>
<dbReference type="InterPro" id="IPR012997">
    <property type="entry name" value="RplA"/>
</dbReference>
<dbReference type="PROSITE" id="PS51257">
    <property type="entry name" value="PROKAR_LIPOPROTEIN"/>
    <property type="match status" value="1"/>
</dbReference>
<proteinExistence type="inferred from homology"/>
<dbReference type="EC" id="4.2.2.-" evidence="3"/>
<comment type="similarity">
    <text evidence="3 4">Belongs to the RlpA family.</text>
</comment>
<keyword evidence="3" id="KW-1003">Cell membrane</keyword>
<dbReference type="Pfam" id="PF03330">
    <property type="entry name" value="DPBB_1"/>
    <property type="match status" value="1"/>
</dbReference>
<evidence type="ECO:0000313" key="6">
    <source>
        <dbReference type="EMBL" id="TKB57559.1"/>
    </source>
</evidence>
<comment type="caution">
    <text evidence="6">The sequence shown here is derived from an EMBL/GenBank/DDBJ whole genome shotgun (WGS) entry which is preliminary data.</text>
</comment>
<keyword evidence="2 3" id="KW-0961">Cell wall biogenesis/degradation</keyword>
<dbReference type="HAMAP" id="MF_02071">
    <property type="entry name" value="RlpA"/>
    <property type="match status" value="1"/>
</dbReference>
<dbReference type="GO" id="GO:0008932">
    <property type="term" value="F:lytic endotransglycosylase activity"/>
    <property type="evidence" value="ECO:0007669"/>
    <property type="project" value="UniProtKB-UniRule"/>
</dbReference>
<gene>
    <name evidence="3" type="primary">rlpA</name>
    <name evidence="6" type="ORF">FCL42_04610</name>
</gene>
<keyword evidence="1 3" id="KW-0456">Lyase</keyword>
<evidence type="ECO:0000259" key="5">
    <source>
        <dbReference type="Pfam" id="PF03330"/>
    </source>
</evidence>
<keyword evidence="3" id="KW-0564">Palmitate</keyword>
<dbReference type="CDD" id="cd22268">
    <property type="entry name" value="DPBB_RlpA-like"/>
    <property type="match status" value="1"/>
</dbReference>
<comment type="function">
    <text evidence="3">Lytic transglycosylase with a strong preference for naked glycan strands that lack stem peptides.</text>
</comment>
<dbReference type="GO" id="GO:0000270">
    <property type="term" value="P:peptidoglycan metabolic process"/>
    <property type="evidence" value="ECO:0007669"/>
    <property type="project" value="UniProtKB-UniRule"/>
</dbReference>
<evidence type="ECO:0000256" key="1">
    <source>
        <dbReference type="ARBA" id="ARBA00023239"/>
    </source>
</evidence>
<keyword evidence="3" id="KW-0449">Lipoprotein</keyword>
<keyword evidence="7" id="KW-1185">Reference proteome</keyword>
<accession>A0A4U1BWJ0</accession>
<name>A0A4U1BWJ0_9GAMM</name>
<dbReference type="NCBIfam" id="TIGR00413">
    <property type="entry name" value="rlpA"/>
    <property type="match status" value="1"/>
</dbReference>
<evidence type="ECO:0000256" key="3">
    <source>
        <dbReference type="HAMAP-Rule" id="MF_02071"/>
    </source>
</evidence>
<dbReference type="PANTHER" id="PTHR34183">
    <property type="entry name" value="ENDOLYTIC PEPTIDOGLYCAN TRANSGLYCOSYLASE RLPA"/>
    <property type="match status" value="1"/>
</dbReference>
<dbReference type="AlphaFoldDB" id="A0A4U1BWJ0"/>
<dbReference type="InterPro" id="IPR009009">
    <property type="entry name" value="RlpA-like_DPBB"/>
</dbReference>
<comment type="subcellular location">
    <subcellularLocation>
        <location evidence="3">Cell membrane</location>
        <topology evidence="3">Lipid-anchor</topology>
    </subcellularLocation>
</comment>
<dbReference type="InterPro" id="IPR034718">
    <property type="entry name" value="RlpA"/>
</dbReference>
<dbReference type="Proteomes" id="UP000305675">
    <property type="component" value="Unassembled WGS sequence"/>
</dbReference>
<dbReference type="InterPro" id="IPR036908">
    <property type="entry name" value="RlpA-like_sf"/>
</dbReference>
<reference evidence="6 7" key="1">
    <citation type="submission" date="2019-04" db="EMBL/GenBank/DDBJ databases">
        <authorList>
            <person name="Hwang J.C."/>
        </authorList>
    </citation>
    <scope>NUCLEOTIDE SEQUENCE [LARGE SCALE GENOMIC DNA]</scope>
    <source>
        <strain evidence="6 7">IMCC35002</strain>
    </source>
</reference>
<feature type="domain" description="RlpA-like protein double-psi beta-barrel" evidence="5">
    <location>
        <begin position="37"/>
        <end position="124"/>
    </location>
</feature>
<organism evidence="6 7">
    <name type="scientific">Ferrimonas aestuarii</name>
    <dbReference type="NCBI Taxonomy" id="2569539"/>
    <lineage>
        <taxon>Bacteria</taxon>
        <taxon>Pseudomonadati</taxon>
        <taxon>Pseudomonadota</taxon>
        <taxon>Gammaproteobacteria</taxon>
        <taxon>Alteromonadales</taxon>
        <taxon>Ferrimonadaceae</taxon>
        <taxon>Ferrimonas</taxon>
    </lineage>
</organism>
<keyword evidence="3" id="KW-0472">Membrane</keyword>
<protein>
    <recommendedName>
        <fullName evidence="3">Endolytic peptidoglycan transglycosylase RlpA</fullName>
        <ecNumber evidence="3">4.2.2.-</ecNumber>
    </recommendedName>
</protein>
<dbReference type="GO" id="GO:0005886">
    <property type="term" value="C:plasma membrane"/>
    <property type="evidence" value="ECO:0007669"/>
    <property type="project" value="UniProtKB-SubCell"/>
</dbReference>